<protein>
    <submittedName>
        <fullName evidence="2">Uncharacterized protein</fullName>
    </submittedName>
</protein>
<name>A0A067PRY3_9AGAM</name>
<dbReference type="HOGENOM" id="CLU_513931_0_0_1"/>
<dbReference type="AlphaFoldDB" id="A0A067PRY3"/>
<evidence type="ECO:0000256" key="1">
    <source>
        <dbReference type="SAM" id="MobiDB-lite"/>
    </source>
</evidence>
<gene>
    <name evidence="2" type="ORF">JAAARDRAFT_60848</name>
</gene>
<reference evidence="3" key="1">
    <citation type="journal article" date="2014" name="Proc. Natl. Acad. Sci. U.S.A.">
        <title>Extensive sampling of basidiomycete genomes demonstrates inadequacy of the white-rot/brown-rot paradigm for wood decay fungi.</title>
        <authorList>
            <person name="Riley R."/>
            <person name="Salamov A.A."/>
            <person name="Brown D.W."/>
            <person name="Nagy L.G."/>
            <person name="Floudas D."/>
            <person name="Held B.W."/>
            <person name="Levasseur A."/>
            <person name="Lombard V."/>
            <person name="Morin E."/>
            <person name="Otillar R."/>
            <person name="Lindquist E.A."/>
            <person name="Sun H."/>
            <person name="LaButti K.M."/>
            <person name="Schmutz J."/>
            <person name="Jabbour D."/>
            <person name="Luo H."/>
            <person name="Baker S.E."/>
            <person name="Pisabarro A.G."/>
            <person name="Walton J.D."/>
            <person name="Blanchette R.A."/>
            <person name="Henrissat B."/>
            <person name="Martin F."/>
            <person name="Cullen D."/>
            <person name="Hibbett D.S."/>
            <person name="Grigoriev I.V."/>
        </authorList>
    </citation>
    <scope>NUCLEOTIDE SEQUENCE [LARGE SCALE GENOMIC DNA]</scope>
    <source>
        <strain evidence="3">MUCL 33604</strain>
    </source>
</reference>
<organism evidence="2 3">
    <name type="scientific">Jaapia argillacea MUCL 33604</name>
    <dbReference type="NCBI Taxonomy" id="933084"/>
    <lineage>
        <taxon>Eukaryota</taxon>
        <taxon>Fungi</taxon>
        <taxon>Dikarya</taxon>
        <taxon>Basidiomycota</taxon>
        <taxon>Agaricomycotina</taxon>
        <taxon>Agaricomycetes</taxon>
        <taxon>Agaricomycetidae</taxon>
        <taxon>Jaapiales</taxon>
        <taxon>Jaapiaceae</taxon>
        <taxon>Jaapia</taxon>
    </lineage>
</organism>
<dbReference type="Proteomes" id="UP000027265">
    <property type="component" value="Unassembled WGS sequence"/>
</dbReference>
<dbReference type="InParanoid" id="A0A067PRY3"/>
<feature type="region of interest" description="Disordered" evidence="1">
    <location>
        <begin position="205"/>
        <end position="279"/>
    </location>
</feature>
<feature type="compositionally biased region" description="Low complexity" evidence="1">
    <location>
        <begin position="353"/>
        <end position="380"/>
    </location>
</feature>
<feature type="region of interest" description="Disordered" evidence="1">
    <location>
        <begin position="298"/>
        <end position="480"/>
    </location>
</feature>
<accession>A0A067PRY3</accession>
<dbReference type="EMBL" id="KL197730">
    <property type="protein sequence ID" value="KDQ54062.1"/>
    <property type="molecule type" value="Genomic_DNA"/>
</dbReference>
<feature type="compositionally biased region" description="Low complexity" evidence="1">
    <location>
        <begin position="398"/>
        <end position="416"/>
    </location>
</feature>
<feature type="compositionally biased region" description="Low complexity" evidence="1">
    <location>
        <begin position="452"/>
        <end position="465"/>
    </location>
</feature>
<evidence type="ECO:0000313" key="3">
    <source>
        <dbReference type="Proteomes" id="UP000027265"/>
    </source>
</evidence>
<keyword evidence="3" id="KW-1185">Reference proteome</keyword>
<proteinExistence type="predicted"/>
<evidence type="ECO:0000313" key="2">
    <source>
        <dbReference type="EMBL" id="KDQ54062.1"/>
    </source>
</evidence>
<feature type="compositionally biased region" description="Polar residues" evidence="1">
    <location>
        <begin position="422"/>
        <end position="451"/>
    </location>
</feature>
<sequence>MYNAAAGSSRHFFDESADLQGSLQALVQVELSIVRSIEKLRNEFDRCIAVLDTLVSGGDFYPRDDLRACRQLFTRLTHSLGAFGDHIEPIHRCAESAEGPGDALRLWLTAMFSALHQHSQKGVIIGNFGEMIARRVTPKPSRWKSRGPRSYPYTRPIILLREADRLLTRVSSSSSSTRSRSRFIFPGGGRRHFVAPAPERESVGIFGRRIRKDKSRAAPAKGEASCSPYTLSAPSRKPDIAIFNPEEPPPIRGELEGSPTGRSSRSRSKGKARAYPIGGSPYPARVAFASIADPVVSETASQVDAPDEPSALPPQPGSELSLANQPSGSGLRMQFVPALVKNVLSKRRKPKDSSSSSKNDDPSSSSLCDPQSPSPSTSSPQREDNAVAPAVVVEDASIHSSSSTAPDSATSAPRSAHGCEPNTISSSTLVTQSTTFTNTSGSTDSPVSQTTSLSSHPPSYSPSSSIRTKPEPTTPIDHPGYVLPSISPLSEFEVLWSDGNLSPNPAERAGTLSPIDVLSPAVTILHLEMY</sequence>